<dbReference type="PROSITE" id="PS50043">
    <property type="entry name" value="HTH_LUXR_2"/>
    <property type="match status" value="1"/>
</dbReference>
<name>A0A5S3N7T4_9FLAO</name>
<dbReference type="PANTHER" id="PTHR45566:SF1">
    <property type="entry name" value="HTH-TYPE TRANSCRIPTIONAL REGULATOR YHJB-RELATED"/>
    <property type="match status" value="1"/>
</dbReference>
<dbReference type="PROSITE" id="PS50110">
    <property type="entry name" value="RESPONSE_REGULATORY"/>
    <property type="match status" value="1"/>
</dbReference>
<dbReference type="SUPFAM" id="SSF46894">
    <property type="entry name" value="C-terminal effector domain of the bipartite response regulators"/>
    <property type="match status" value="1"/>
</dbReference>
<reference evidence="5 6" key="1">
    <citation type="submission" date="2019-05" db="EMBL/GenBank/DDBJ databases">
        <title>Polaribacter aestuariivivens sp. nov., isolated from a tidal flat.</title>
        <authorList>
            <person name="Yoon J.-H."/>
        </authorList>
    </citation>
    <scope>NUCLEOTIDE SEQUENCE [LARGE SCALE GENOMIC DNA]</scope>
    <source>
        <strain evidence="5 6">DBTF-3</strain>
    </source>
</reference>
<dbReference type="AlphaFoldDB" id="A0A5S3N7T4"/>
<accession>A0A5S3N7T4</accession>
<evidence type="ECO:0000259" key="3">
    <source>
        <dbReference type="PROSITE" id="PS50043"/>
    </source>
</evidence>
<feature type="modified residue" description="4-aspartylphosphate" evidence="2">
    <location>
        <position position="58"/>
    </location>
</feature>
<evidence type="ECO:0000259" key="4">
    <source>
        <dbReference type="PROSITE" id="PS50110"/>
    </source>
</evidence>
<dbReference type="InterPro" id="IPR011006">
    <property type="entry name" value="CheY-like_superfamily"/>
</dbReference>
<dbReference type="Gene3D" id="3.40.50.2300">
    <property type="match status" value="1"/>
</dbReference>
<feature type="domain" description="Response regulatory" evidence="4">
    <location>
        <begin position="7"/>
        <end position="123"/>
    </location>
</feature>
<dbReference type="InterPro" id="IPR001789">
    <property type="entry name" value="Sig_transdc_resp-reg_receiver"/>
</dbReference>
<dbReference type="EMBL" id="VANR01000002">
    <property type="protein sequence ID" value="TMM31373.1"/>
    <property type="molecule type" value="Genomic_DNA"/>
</dbReference>
<dbReference type="GO" id="GO:0006355">
    <property type="term" value="P:regulation of DNA-templated transcription"/>
    <property type="evidence" value="ECO:0007669"/>
    <property type="project" value="InterPro"/>
</dbReference>
<dbReference type="GO" id="GO:0003677">
    <property type="term" value="F:DNA binding"/>
    <property type="evidence" value="ECO:0007669"/>
    <property type="project" value="UniProtKB-KW"/>
</dbReference>
<protein>
    <submittedName>
        <fullName evidence="5">Response regulator transcription factor</fullName>
    </submittedName>
</protein>
<dbReference type="InterPro" id="IPR036388">
    <property type="entry name" value="WH-like_DNA-bd_sf"/>
</dbReference>
<evidence type="ECO:0000256" key="1">
    <source>
        <dbReference type="ARBA" id="ARBA00023125"/>
    </source>
</evidence>
<sequence length="208" mass="23783">MNKPPIKTIIADDNRFFCDALKDSLNIHEEINVAHTFTTLNELIEFTNNNILDVLILDINFNGESSLNFIPEIKSNNKNFKIIALTTMNNNFIKDKAMKSGVDFFVGKDGDLANFKEIILNCFYSDQKKFEKKNSKIKIGNHVFTKRKLEVLQALYIHSDKKEKELSTILNITESSLKSHKRDLFEITNTSSTPELIKFGIQHGLIVA</sequence>
<dbReference type="InterPro" id="IPR000792">
    <property type="entry name" value="Tscrpt_reg_LuxR_C"/>
</dbReference>
<keyword evidence="2" id="KW-0597">Phosphoprotein</keyword>
<evidence type="ECO:0000313" key="6">
    <source>
        <dbReference type="Proteomes" id="UP000307140"/>
    </source>
</evidence>
<feature type="domain" description="HTH luxR-type" evidence="3">
    <location>
        <begin position="137"/>
        <end position="204"/>
    </location>
</feature>
<keyword evidence="6" id="KW-1185">Reference proteome</keyword>
<dbReference type="InterPro" id="IPR016032">
    <property type="entry name" value="Sig_transdc_resp-reg_C-effctor"/>
</dbReference>
<proteinExistence type="predicted"/>
<dbReference type="SUPFAM" id="SSF52172">
    <property type="entry name" value="CheY-like"/>
    <property type="match status" value="1"/>
</dbReference>
<dbReference type="Pfam" id="PF00072">
    <property type="entry name" value="Response_reg"/>
    <property type="match status" value="1"/>
</dbReference>
<organism evidence="5 6">
    <name type="scientific">Polaribacter aestuariivivens</name>
    <dbReference type="NCBI Taxonomy" id="2304626"/>
    <lineage>
        <taxon>Bacteria</taxon>
        <taxon>Pseudomonadati</taxon>
        <taxon>Bacteroidota</taxon>
        <taxon>Flavobacteriia</taxon>
        <taxon>Flavobacteriales</taxon>
        <taxon>Flavobacteriaceae</taxon>
    </lineage>
</organism>
<dbReference type="Proteomes" id="UP000307140">
    <property type="component" value="Unassembled WGS sequence"/>
</dbReference>
<dbReference type="RefSeq" id="WP_138535100.1">
    <property type="nucleotide sequence ID" value="NZ_VANR01000002.1"/>
</dbReference>
<dbReference type="PANTHER" id="PTHR45566">
    <property type="entry name" value="HTH-TYPE TRANSCRIPTIONAL REGULATOR YHJB-RELATED"/>
    <property type="match status" value="1"/>
</dbReference>
<gene>
    <name evidence="5" type="ORF">FDT66_05250</name>
</gene>
<comment type="caution">
    <text evidence="5">The sequence shown here is derived from an EMBL/GenBank/DDBJ whole genome shotgun (WGS) entry which is preliminary data.</text>
</comment>
<evidence type="ECO:0000313" key="5">
    <source>
        <dbReference type="EMBL" id="TMM31373.1"/>
    </source>
</evidence>
<dbReference type="SMART" id="SM00448">
    <property type="entry name" value="REC"/>
    <property type="match status" value="1"/>
</dbReference>
<dbReference type="GO" id="GO:0000160">
    <property type="term" value="P:phosphorelay signal transduction system"/>
    <property type="evidence" value="ECO:0007669"/>
    <property type="project" value="InterPro"/>
</dbReference>
<keyword evidence="1" id="KW-0238">DNA-binding</keyword>
<dbReference type="InterPro" id="IPR051015">
    <property type="entry name" value="EvgA-like"/>
</dbReference>
<evidence type="ECO:0000256" key="2">
    <source>
        <dbReference type="PROSITE-ProRule" id="PRU00169"/>
    </source>
</evidence>
<dbReference type="OrthoDB" id="1200314at2"/>
<dbReference type="Gene3D" id="1.10.10.10">
    <property type="entry name" value="Winged helix-like DNA-binding domain superfamily/Winged helix DNA-binding domain"/>
    <property type="match status" value="1"/>
</dbReference>